<comment type="caution">
    <text evidence="3">The sequence shown here is derived from an EMBL/GenBank/DDBJ whole genome shotgun (WGS) entry which is preliminary data.</text>
</comment>
<evidence type="ECO:0000256" key="2">
    <source>
        <dbReference type="SAM" id="Phobius"/>
    </source>
</evidence>
<accession>A0A5A7NPG9</accession>
<dbReference type="Proteomes" id="UP000325307">
    <property type="component" value="Unassembled WGS sequence"/>
</dbReference>
<feature type="region of interest" description="Disordered" evidence="1">
    <location>
        <begin position="1"/>
        <end position="69"/>
    </location>
</feature>
<dbReference type="AlphaFoldDB" id="A0A5A7NPG9"/>
<dbReference type="RefSeq" id="WP_149956079.1">
    <property type="nucleotide sequence ID" value="NZ_BKDJ01000003.1"/>
</dbReference>
<organism evidence="3 4">
    <name type="scientific">Zafaria cholistanensis</name>
    <dbReference type="NCBI Taxonomy" id="1682741"/>
    <lineage>
        <taxon>Bacteria</taxon>
        <taxon>Bacillati</taxon>
        <taxon>Actinomycetota</taxon>
        <taxon>Actinomycetes</taxon>
        <taxon>Micrococcales</taxon>
        <taxon>Micrococcaceae</taxon>
        <taxon>Zafaria</taxon>
    </lineage>
</organism>
<keyword evidence="2" id="KW-1133">Transmembrane helix</keyword>
<feature type="transmembrane region" description="Helical" evidence="2">
    <location>
        <begin position="74"/>
        <end position="94"/>
    </location>
</feature>
<name>A0A5A7NPG9_9MICC</name>
<dbReference type="OrthoDB" id="3748241at2"/>
<sequence length="113" mass="11320">MHSHHYRGGRNASSVQGASVQGASVQGASVQGGSVQDGRTSERGSGDRLAAGRPAPPPPEAPGRGTGEDGIATAEFAIVTLAAVGFAGLLVTILTSGDVRELLLGLVRQALSF</sequence>
<proteinExistence type="predicted"/>
<dbReference type="InterPro" id="IPR025338">
    <property type="entry name" value="DUF4244"/>
</dbReference>
<gene>
    <name evidence="3" type="ORF">NCCP1664_09430</name>
</gene>
<reference evidence="3 4" key="1">
    <citation type="submission" date="2019-09" db="EMBL/GenBank/DDBJ databases">
        <title>Arthrobacter zafarii sp. nov., a moderately thermotolerant and halotolerant actinobacterium isolated from Cholistan desert soil of Pakistan.</title>
        <authorList>
            <person name="Amin A."/>
            <person name="Ahmed I."/>
            <person name="Khalid N."/>
            <person name="Schumann P."/>
            <person name="Busse H.J."/>
            <person name="Khan I.U."/>
            <person name="Li S."/>
            <person name="Li W.J."/>
        </authorList>
    </citation>
    <scope>NUCLEOTIDE SEQUENCE [LARGE SCALE GENOMIC DNA]</scope>
    <source>
        <strain evidence="3 4">NCCP-1664</strain>
    </source>
</reference>
<evidence type="ECO:0000313" key="4">
    <source>
        <dbReference type="Proteomes" id="UP000325307"/>
    </source>
</evidence>
<keyword evidence="2" id="KW-0812">Transmembrane</keyword>
<dbReference type="Pfam" id="PF14029">
    <property type="entry name" value="DUF4244"/>
    <property type="match status" value="1"/>
</dbReference>
<keyword evidence="2" id="KW-0472">Membrane</keyword>
<evidence type="ECO:0000256" key="1">
    <source>
        <dbReference type="SAM" id="MobiDB-lite"/>
    </source>
</evidence>
<keyword evidence="4" id="KW-1185">Reference proteome</keyword>
<dbReference type="EMBL" id="BKDJ01000003">
    <property type="protein sequence ID" value="GER22446.1"/>
    <property type="molecule type" value="Genomic_DNA"/>
</dbReference>
<evidence type="ECO:0000313" key="3">
    <source>
        <dbReference type="EMBL" id="GER22446.1"/>
    </source>
</evidence>
<evidence type="ECO:0008006" key="5">
    <source>
        <dbReference type="Google" id="ProtNLM"/>
    </source>
</evidence>
<protein>
    <recommendedName>
        <fullName evidence="5">DUF4244 domain-containing protein</fullName>
    </recommendedName>
</protein>
<feature type="compositionally biased region" description="Polar residues" evidence="1">
    <location>
        <begin position="11"/>
        <end position="38"/>
    </location>
</feature>